<dbReference type="AlphaFoldDB" id="A0A9D7I968"/>
<dbReference type="Gene3D" id="3.20.20.450">
    <property type="entry name" value="EAL domain"/>
    <property type="match status" value="1"/>
</dbReference>
<dbReference type="Pfam" id="PF13426">
    <property type="entry name" value="PAS_9"/>
    <property type="match status" value="2"/>
</dbReference>
<feature type="domain" description="GGDEF" evidence="4">
    <location>
        <begin position="327"/>
        <end position="460"/>
    </location>
</feature>
<dbReference type="SMART" id="SM00267">
    <property type="entry name" value="GGDEF"/>
    <property type="match status" value="1"/>
</dbReference>
<name>A0A9D7I968_9RHOO</name>
<dbReference type="InterPro" id="IPR000014">
    <property type="entry name" value="PAS"/>
</dbReference>
<dbReference type="InterPro" id="IPR000160">
    <property type="entry name" value="GGDEF_dom"/>
</dbReference>
<accession>A0A9D7I968</accession>
<organism evidence="5 6">
    <name type="scientific">Candidatus Propionivibrio dominans</name>
    <dbReference type="NCBI Taxonomy" id="2954373"/>
    <lineage>
        <taxon>Bacteria</taxon>
        <taxon>Pseudomonadati</taxon>
        <taxon>Pseudomonadota</taxon>
        <taxon>Betaproteobacteria</taxon>
        <taxon>Rhodocyclales</taxon>
        <taxon>Rhodocyclaceae</taxon>
        <taxon>Propionivibrio</taxon>
    </lineage>
</organism>
<dbReference type="PROSITE" id="PS50112">
    <property type="entry name" value="PAS"/>
    <property type="match status" value="2"/>
</dbReference>
<dbReference type="PROSITE" id="PS50883">
    <property type="entry name" value="EAL"/>
    <property type="match status" value="1"/>
</dbReference>
<dbReference type="SMART" id="SM00086">
    <property type="entry name" value="PAC"/>
    <property type="match status" value="2"/>
</dbReference>
<dbReference type="Gene3D" id="3.30.450.20">
    <property type="entry name" value="PAS domain"/>
    <property type="match status" value="2"/>
</dbReference>
<feature type="domain" description="EAL" evidence="3">
    <location>
        <begin position="469"/>
        <end position="722"/>
    </location>
</feature>
<dbReference type="InterPro" id="IPR000700">
    <property type="entry name" value="PAS-assoc_C"/>
</dbReference>
<dbReference type="SUPFAM" id="SSF141868">
    <property type="entry name" value="EAL domain-like"/>
    <property type="match status" value="1"/>
</dbReference>
<dbReference type="SMART" id="SM00091">
    <property type="entry name" value="PAS"/>
    <property type="match status" value="2"/>
</dbReference>
<dbReference type="CDD" id="cd01948">
    <property type="entry name" value="EAL"/>
    <property type="match status" value="1"/>
</dbReference>
<dbReference type="PANTHER" id="PTHR44757:SF2">
    <property type="entry name" value="BIOFILM ARCHITECTURE MAINTENANCE PROTEIN MBAA"/>
    <property type="match status" value="1"/>
</dbReference>
<feature type="domain" description="PAC" evidence="2">
    <location>
        <begin position="243"/>
        <end position="295"/>
    </location>
</feature>
<dbReference type="FunFam" id="3.20.20.450:FF:000001">
    <property type="entry name" value="Cyclic di-GMP phosphodiesterase yahA"/>
    <property type="match status" value="1"/>
</dbReference>
<evidence type="ECO:0000259" key="2">
    <source>
        <dbReference type="PROSITE" id="PS50113"/>
    </source>
</evidence>
<dbReference type="InterPro" id="IPR029787">
    <property type="entry name" value="Nucleotide_cyclase"/>
</dbReference>
<dbReference type="Pfam" id="PF00563">
    <property type="entry name" value="EAL"/>
    <property type="match status" value="1"/>
</dbReference>
<evidence type="ECO:0000313" key="5">
    <source>
        <dbReference type="EMBL" id="MBK7423842.1"/>
    </source>
</evidence>
<dbReference type="InterPro" id="IPR035919">
    <property type="entry name" value="EAL_sf"/>
</dbReference>
<evidence type="ECO:0000259" key="3">
    <source>
        <dbReference type="PROSITE" id="PS50883"/>
    </source>
</evidence>
<dbReference type="InterPro" id="IPR001633">
    <property type="entry name" value="EAL_dom"/>
</dbReference>
<dbReference type="InterPro" id="IPR043128">
    <property type="entry name" value="Rev_trsase/Diguanyl_cyclase"/>
</dbReference>
<evidence type="ECO:0000259" key="1">
    <source>
        <dbReference type="PROSITE" id="PS50112"/>
    </source>
</evidence>
<dbReference type="PROSITE" id="PS50887">
    <property type="entry name" value="GGDEF"/>
    <property type="match status" value="1"/>
</dbReference>
<evidence type="ECO:0000259" key="4">
    <source>
        <dbReference type="PROSITE" id="PS50887"/>
    </source>
</evidence>
<dbReference type="CDD" id="cd01949">
    <property type="entry name" value="GGDEF"/>
    <property type="match status" value="1"/>
</dbReference>
<dbReference type="Gene3D" id="3.30.70.270">
    <property type="match status" value="1"/>
</dbReference>
<dbReference type="CDD" id="cd00130">
    <property type="entry name" value="PAS"/>
    <property type="match status" value="2"/>
</dbReference>
<gene>
    <name evidence="5" type="ORF">IPJ48_12455</name>
</gene>
<feature type="domain" description="PAS" evidence="1">
    <location>
        <begin position="63"/>
        <end position="119"/>
    </location>
</feature>
<dbReference type="Pfam" id="PF00990">
    <property type="entry name" value="GGDEF"/>
    <property type="match status" value="1"/>
</dbReference>
<dbReference type="InterPro" id="IPR052155">
    <property type="entry name" value="Biofilm_reg_signaling"/>
</dbReference>
<dbReference type="InterPro" id="IPR001610">
    <property type="entry name" value="PAC"/>
</dbReference>
<dbReference type="SMART" id="SM00052">
    <property type="entry name" value="EAL"/>
    <property type="match status" value="1"/>
</dbReference>
<dbReference type="NCBIfam" id="TIGR00229">
    <property type="entry name" value="sensory_box"/>
    <property type="match status" value="2"/>
</dbReference>
<feature type="domain" description="PAS" evidence="1">
    <location>
        <begin position="170"/>
        <end position="221"/>
    </location>
</feature>
<dbReference type="EMBL" id="JADJNC010000019">
    <property type="protein sequence ID" value="MBK7423842.1"/>
    <property type="molecule type" value="Genomic_DNA"/>
</dbReference>
<proteinExistence type="predicted"/>
<dbReference type="NCBIfam" id="TIGR00254">
    <property type="entry name" value="GGDEF"/>
    <property type="match status" value="1"/>
</dbReference>
<comment type="caution">
    <text evidence="5">The sequence shown here is derived from an EMBL/GenBank/DDBJ whole genome shotgun (WGS) entry which is preliminary data.</text>
</comment>
<dbReference type="SUPFAM" id="SSF55073">
    <property type="entry name" value="Nucleotide cyclase"/>
    <property type="match status" value="1"/>
</dbReference>
<protein>
    <submittedName>
        <fullName evidence="5">EAL domain-containing protein</fullName>
    </submittedName>
</protein>
<dbReference type="SUPFAM" id="SSF55785">
    <property type="entry name" value="PYP-like sensor domain (PAS domain)"/>
    <property type="match status" value="2"/>
</dbReference>
<dbReference type="Proteomes" id="UP000886602">
    <property type="component" value="Unassembled WGS sequence"/>
</dbReference>
<dbReference type="InterPro" id="IPR035965">
    <property type="entry name" value="PAS-like_dom_sf"/>
</dbReference>
<sequence length="727" mass="81197">MPDSHIQRCLDLCAQAHHLGGEDLSRKLIELQQALRSLETDRPETTTETAPPAADLDRWQHEPVITMDMHGYLTGWNRGAEMLFGYTPDEAIGQHILFLYAEEPDAHISKIFELFLDHGSPLMEVRRRKKSGETFRANMTLQHILDDNNEAVAMEAHLSEIPDRLSTEEKHRLYAKIIEDSEAGILITDASERIVSVNPAFSRITGYSAGEAIGETTDLLNSGVHGTDLREKVLAAMHGADVWQGEIIGRRKNGDLFPQSVSIGVARNADGLVSHAFSMFSDISALRAVEERMQQIVNFDSLTGLPNRTLFHQLVEQALAVAHRNKDHCALLVIDLNRFNSVNDSLGHEVGDALLRQVGQRMRNVLRQEDILARIGADEFVVALSSIQKREHSGLVAKKLLACLESPFVIGSHALHIGASIGIAIYPEDGLNAGALQRYADIAMQRVQRNNENGFLYYSPEMNLRAKEQWQLEGELRQALSGNQLMLHYQPKVSLRSGRIVGAEALIRWYHPEHGLIPPDKFVPLAEETGLILELGSWILDEACRQIRIWQDVGLEPLPIAVNISARQFDNQLPERLQATIAHHHLPCELLKLEITESLLVRGPEKVIPIMNELVALGFNLSLDDFGTGYSSLAYLKKFPITTLKIDRSFVIGVPDDENDCAIAQAIVTMGKQLRQEIVAEGVETQAQMNFLRGLGCDQLQGYLFSPPIAADEFERMVRDGRRLILD</sequence>
<dbReference type="PANTHER" id="PTHR44757">
    <property type="entry name" value="DIGUANYLATE CYCLASE DGCP"/>
    <property type="match status" value="1"/>
</dbReference>
<dbReference type="PROSITE" id="PS50113">
    <property type="entry name" value="PAC"/>
    <property type="match status" value="1"/>
</dbReference>
<evidence type="ECO:0000313" key="6">
    <source>
        <dbReference type="Proteomes" id="UP000886602"/>
    </source>
</evidence>
<reference evidence="5" key="1">
    <citation type="submission" date="2020-10" db="EMBL/GenBank/DDBJ databases">
        <title>Connecting structure to function with the recovery of over 1000 high-quality activated sludge metagenome-assembled genomes encoding full-length rRNA genes using long-read sequencing.</title>
        <authorList>
            <person name="Singleton C.M."/>
            <person name="Petriglieri F."/>
            <person name="Kristensen J.M."/>
            <person name="Kirkegaard R.H."/>
            <person name="Michaelsen T.Y."/>
            <person name="Andersen M.H."/>
            <person name="Karst S.M."/>
            <person name="Dueholm M.S."/>
            <person name="Nielsen P.H."/>
            <person name="Albertsen M."/>
        </authorList>
    </citation>
    <scope>NUCLEOTIDE SEQUENCE</scope>
    <source>
        <strain evidence="5">EsbW_18-Q3-R4-48_MAXAC.044</strain>
    </source>
</reference>